<dbReference type="Gene3D" id="2.40.128.130">
    <property type="entry name" value="Autotransporter beta-domain"/>
    <property type="match status" value="1"/>
</dbReference>
<dbReference type="PANTHER" id="PTHR35037">
    <property type="entry name" value="C-TERMINAL REGION OF AIDA-LIKE PROTEIN"/>
    <property type="match status" value="1"/>
</dbReference>
<evidence type="ECO:0000259" key="2">
    <source>
        <dbReference type="PROSITE" id="PS51208"/>
    </source>
</evidence>
<accession>A0A4P9VQK6</accession>
<dbReference type="CDD" id="cd01344">
    <property type="entry name" value="PL2_Passenger_AT"/>
    <property type="match status" value="1"/>
</dbReference>
<dbReference type="PANTHER" id="PTHR35037:SF3">
    <property type="entry name" value="C-TERMINAL REGION OF AIDA-LIKE PROTEIN"/>
    <property type="match status" value="1"/>
</dbReference>
<dbReference type="NCBIfam" id="TIGR01414">
    <property type="entry name" value="autotrans_barl"/>
    <property type="match status" value="1"/>
</dbReference>
<dbReference type="AlphaFoldDB" id="A0A4P9VQK6"/>
<sequence>MKIINSLLITTSSILTSPSVVFAACSSTAPPDNTTVTCSGSSTSPINVLGDNIIINILEGADITSSSTGPLISMTSPNSNIIINNDGSLNKTNANVFQITSGNDITVNNNSIINLSGGFFSHILLGSTGSDNINFINQGTVNFSDESLLAGMNSGFYTTSSRHNTVINRGTMNATGYSMIGFRLQQDSFMSNEGTINLMIDQGAAIRLETHVDSSLVNSGSIIVTDFTGISGTHPIRYAVWNKPLLASITNTITNTSTGIISIDQGSIAVFGSSNVEIVENQGQIFGGLNLGTNNDRFTNTGTVVGNIELGDGDDTFFTSGTIRNSSVDLGLGTDSMTVSSSAVLENITILDGGDDASSSDGAVDQLIFTGWQGDVPIVTNWENITFTNGAIGNLGSSRTITTELLTINNGASIISIGNSPGSYTVTGNLINNGSLTLADAEANDTFTVGGNYSGTGQLVLDTVLNNDNATSDRFIINGNSSGTTSLIIQNSGGVGAQTKSDGILVVQVDGTSSANNFRLGNYVAAGAYEYNLFFQNQAGTDQNWYLRSIGVRQEVPLYKSIPVVMGRYMWDSIGSFHERDTYDVINARQDQAMNPKHDDRSQTGWVRVFNNDYKFRFSKENDFDADWSGLQAGLDLYRSYDKERLQLTRAGLYIGSGKLDQTVDALNSQKIGDVDMTSYAIGLYGTLIDDKGWYLDGVVQLSSYEVDSNSINNVKGDTNGIGFIASLEYGYPIVVADNEKTIIEPQLQLAYQRFNFDTFDDELNDTNIAEIDIKTQNKVLLRSGLRVNHSIPYKDTSHTHTEKNINLYTEANLYKEWGSQVEVELNDDKVKLNPGSIWYGLGIGIIAELTENSSIYSNIEWQQDLDGDDHRGIQGQIGVRMLW</sequence>
<organism evidence="3 4">
    <name type="scientific">Zooshikella ganghwensis</name>
    <dbReference type="NCBI Taxonomy" id="202772"/>
    <lineage>
        <taxon>Bacteria</taxon>
        <taxon>Pseudomonadati</taxon>
        <taxon>Pseudomonadota</taxon>
        <taxon>Gammaproteobacteria</taxon>
        <taxon>Oceanospirillales</taxon>
        <taxon>Zooshikellaceae</taxon>
        <taxon>Zooshikella</taxon>
    </lineage>
</organism>
<dbReference type="InterPro" id="IPR043990">
    <property type="entry name" value="AC_1"/>
</dbReference>
<keyword evidence="1" id="KW-0732">Signal</keyword>
<dbReference type="PROSITE" id="PS51208">
    <property type="entry name" value="AUTOTRANSPORTER"/>
    <property type="match status" value="1"/>
</dbReference>
<comment type="caution">
    <text evidence="3">The sequence shown here is derived from an EMBL/GenBank/DDBJ whole genome shotgun (WGS) entry which is preliminary data.</text>
</comment>
<feature type="signal peptide" evidence="1">
    <location>
        <begin position="1"/>
        <end position="23"/>
    </location>
</feature>
<dbReference type="Pfam" id="PF18883">
    <property type="entry name" value="AC_1"/>
    <property type="match status" value="1"/>
</dbReference>
<dbReference type="Proteomes" id="UP000257039">
    <property type="component" value="Unassembled WGS sequence"/>
</dbReference>
<dbReference type="Pfam" id="PF03797">
    <property type="entry name" value="Autotransporter"/>
    <property type="match status" value="1"/>
</dbReference>
<dbReference type="EMBL" id="NDXW01000001">
    <property type="protein sequence ID" value="RDH44372.1"/>
    <property type="molecule type" value="Genomic_DNA"/>
</dbReference>
<dbReference type="InterPro" id="IPR011050">
    <property type="entry name" value="Pectin_lyase_fold/virulence"/>
</dbReference>
<dbReference type="GO" id="GO:0019867">
    <property type="term" value="C:outer membrane"/>
    <property type="evidence" value="ECO:0007669"/>
    <property type="project" value="InterPro"/>
</dbReference>
<dbReference type="SUPFAM" id="SSF103515">
    <property type="entry name" value="Autotransporter"/>
    <property type="match status" value="1"/>
</dbReference>
<feature type="domain" description="Autotransporter" evidence="2">
    <location>
        <begin position="598"/>
        <end position="884"/>
    </location>
</feature>
<dbReference type="Gene3D" id="2.160.20.20">
    <property type="match status" value="1"/>
</dbReference>
<protein>
    <submittedName>
        <fullName evidence="3">Autotransporter outer membrane beta-barrel domain-containing protein</fullName>
    </submittedName>
</protein>
<keyword evidence="4" id="KW-1185">Reference proteome</keyword>
<dbReference type="InterPro" id="IPR051551">
    <property type="entry name" value="Autotransporter_adhesion"/>
</dbReference>
<dbReference type="RefSeq" id="WP_094787536.1">
    <property type="nucleotide sequence ID" value="NZ_NDXW01000001.1"/>
</dbReference>
<evidence type="ECO:0000313" key="4">
    <source>
        <dbReference type="Proteomes" id="UP000257039"/>
    </source>
</evidence>
<dbReference type="SMART" id="SM00869">
    <property type="entry name" value="Autotransporter"/>
    <property type="match status" value="1"/>
</dbReference>
<gene>
    <name evidence="3" type="ORF">B9G39_13500</name>
</gene>
<reference evidence="3 4" key="1">
    <citation type="submission" date="2017-04" db="EMBL/GenBank/DDBJ databases">
        <title>Draft genome sequence of Zooshikella ganghwensis VG4 isolated from Red Sea sediments.</title>
        <authorList>
            <person name="Rehman Z."/>
            <person name="Alam I."/>
            <person name="Kamau A."/>
            <person name="Bajic V."/>
            <person name="Leiknes T."/>
        </authorList>
    </citation>
    <scope>NUCLEOTIDE SEQUENCE [LARGE SCALE GENOMIC DNA]</scope>
    <source>
        <strain evidence="3 4">VG4</strain>
    </source>
</reference>
<dbReference type="InterPro" id="IPR005546">
    <property type="entry name" value="Autotransporte_beta"/>
</dbReference>
<name>A0A4P9VQK6_9GAMM</name>
<dbReference type="SUPFAM" id="SSF51126">
    <property type="entry name" value="Pectin lyase-like"/>
    <property type="match status" value="1"/>
</dbReference>
<dbReference type="InterPro" id="IPR036709">
    <property type="entry name" value="Autotransporte_beta_dom_sf"/>
</dbReference>
<feature type="chain" id="PRO_5020719039" evidence="1">
    <location>
        <begin position="24"/>
        <end position="884"/>
    </location>
</feature>
<dbReference type="InterPro" id="IPR012332">
    <property type="entry name" value="Autotransporter_pectin_lyase_C"/>
</dbReference>
<evidence type="ECO:0000313" key="3">
    <source>
        <dbReference type="EMBL" id="RDH44372.1"/>
    </source>
</evidence>
<dbReference type="PROSITE" id="PS51257">
    <property type="entry name" value="PROKAR_LIPOPROTEIN"/>
    <property type="match status" value="1"/>
</dbReference>
<proteinExistence type="predicted"/>
<evidence type="ECO:0000256" key="1">
    <source>
        <dbReference type="SAM" id="SignalP"/>
    </source>
</evidence>
<dbReference type="InterPro" id="IPR006315">
    <property type="entry name" value="OM_autotransptr_brl_dom"/>
</dbReference>